<dbReference type="Proteomes" id="UP000295164">
    <property type="component" value="Unassembled WGS sequence"/>
</dbReference>
<comment type="caution">
    <text evidence="2">The sequence shown here is derived from an EMBL/GenBank/DDBJ whole genome shotgun (WGS) entry which is preliminary data.</text>
</comment>
<dbReference type="OrthoDB" id="5515706at2"/>
<dbReference type="EMBL" id="SKFH01000027">
    <property type="protein sequence ID" value="TCZ68380.1"/>
    <property type="molecule type" value="Genomic_DNA"/>
</dbReference>
<dbReference type="Pfam" id="PF09992">
    <property type="entry name" value="NAGPA"/>
    <property type="match status" value="1"/>
</dbReference>
<dbReference type="AlphaFoldDB" id="A0A4R4DWB6"/>
<gene>
    <name evidence="2" type="ORF">E0486_13945</name>
</gene>
<organism evidence="2 3">
    <name type="scientific">Flaviaesturariibacter aridisoli</name>
    <dbReference type="NCBI Taxonomy" id="2545761"/>
    <lineage>
        <taxon>Bacteria</taxon>
        <taxon>Pseudomonadati</taxon>
        <taxon>Bacteroidota</taxon>
        <taxon>Chitinophagia</taxon>
        <taxon>Chitinophagales</taxon>
        <taxon>Chitinophagaceae</taxon>
        <taxon>Flaviaestuariibacter</taxon>
    </lineage>
</organism>
<protein>
    <recommendedName>
        <fullName evidence="1">Phosphodiester glycosidase domain-containing protein</fullName>
    </recommendedName>
</protein>
<proteinExistence type="predicted"/>
<evidence type="ECO:0000313" key="2">
    <source>
        <dbReference type="EMBL" id="TCZ68380.1"/>
    </source>
</evidence>
<evidence type="ECO:0000313" key="3">
    <source>
        <dbReference type="Proteomes" id="UP000295164"/>
    </source>
</evidence>
<name>A0A4R4DWB6_9BACT</name>
<sequence length="247" mass="27124">MGRQVYIHRLNTILLSSKYETCLPQRLTTMMLRSLLSGLLLAATLVASAQKVASYRCAPAQVRTYWNGPDGKPLGSFQDLVAAHPKIRFAMNGGMYASNLSPVGLYVEGGKQLKPLRRINNPKVNFGIQPQGVFGIRNGSAFVEPVGSYETKGVTYATQSAPMLVVEGKRNPNLPVGLHLVRNGVGILPDGRVLLAVSEDAVTFHQFADWFLRQGCRTALYLDGNVSEYWVKGRDPWGRFGPFIAVD</sequence>
<accession>A0A4R4DWB6</accession>
<feature type="domain" description="Phosphodiester glycosidase" evidence="1">
    <location>
        <begin position="87"/>
        <end position="231"/>
    </location>
</feature>
<keyword evidence="3" id="KW-1185">Reference proteome</keyword>
<reference evidence="2 3" key="1">
    <citation type="submission" date="2019-03" db="EMBL/GenBank/DDBJ databases">
        <authorList>
            <person name="Kim M.K.M."/>
        </authorList>
    </citation>
    <scope>NUCLEOTIDE SEQUENCE [LARGE SCALE GENOMIC DNA]</scope>
    <source>
        <strain evidence="2 3">17J68-15</strain>
    </source>
</reference>
<dbReference type="InterPro" id="IPR018711">
    <property type="entry name" value="NAGPA"/>
</dbReference>
<evidence type="ECO:0000259" key="1">
    <source>
        <dbReference type="Pfam" id="PF09992"/>
    </source>
</evidence>